<comment type="caution">
    <text evidence="1">The sequence shown here is derived from an EMBL/GenBank/DDBJ whole genome shotgun (WGS) entry which is preliminary data.</text>
</comment>
<name>A0A9N9G708_9GLOM</name>
<proteinExistence type="predicted"/>
<dbReference type="Proteomes" id="UP000789706">
    <property type="component" value="Unassembled WGS sequence"/>
</dbReference>
<keyword evidence="2" id="KW-1185">Reference proteome</keyword>
<dbReference type="AlphaFoldDB" id="A0A9N9G708"/>
<evidence type="ECO:0000313" key="2">
    <source>
        <dbReference type="Proteomes" id="UP000789706"/>
    </source>
</evidence>
<dbReference type="Gene3D" id="2.60.120.200">
    <property type="match status" value="1"/>
</dbReference>
<sequence length="263" mass="29867">MTRIIVKEWSELISDPIGLSEQDQRVFDHNVLPSVKDEVSVTLRLNVKSYPKLWGFIFIKGSHEVRQRTPSLSLTEKCTLYPRYSSNKDWDLGTGPPAQTLSEELQLNRWYHIAVTVSDIEKRLDLFVDGIKIESGCIAQVIKEHVEFNEQPFSVGHTGSVPGFNGQISNVRYFNWRLSAEEVKNDSLDFGNARQYGFLVERVKNSKRSPDLDDIPLKDGFKIRDAYSGSIELVGDIYNVIYGIASVQIGEAKPGDWVWTTNP</sequence>
<dbReference type="InterPro" id="IPR013320">
    <property type="entry name" value="ConA-like_dom_sf"/>
</dbReference>
<dbReference type="EMBL" id="CAJVPK010001514">
    <property type="protein sequence ID" value="CAG8589404.1"/>
    <property type="molecule type" value="Genomic_DNA"/>
</dbReference>
<organism evidence="1 2">
    <name type="scientific">Diversispora eburnea</name>
    <dbReference type="NCBI Taxonomy" id="1213867"/>
    <lineage>
        <taxon>Eukaryota</taxon>
        <taxon>Fungi</taxon>
        <taxon>Fungi incertae sedis</taxon>
        <taxon>Mucoromycota</taxon>
        <taxon>Glomeromycotina</taxon>
        <taxon>Glomeromycetes</taxon>
        <taxon>Diversisporales</taxon>
        <taxon>Diversisporaceae</taxon>
        <taxon>Diversispora</taxon>
    </lineage>
</organism>
<gene>
    <name evidence="1" type="ORF">DEBURN_LOCUS8977</name>
</gene>
<evidence type="ECO:0000313" key="1">
    <source>
        <dbReference type="EMBL" id="CAG8589404.1"/>
    </source>
</evidence>
<dbReference type="Pfam" id="PF13385">
    <property type="entry name" value="Laminin_G_3"/>
    <property type="match status" value="1"/>
</dbReference>
<reference evidence="1" key="1">
    <citation type="submission" date="2021-06" db="EMBL/GenBank/DDBJ databases">
        <authorList>
            <person name="Kallberg Y."/>
            <person name="Tangrot J."/>
            <person name="Rosling A."/>
        </authorList>
    </citation>
    <scope>NUCLEOTIDE SEQUENCE</scope>
    <source>
        <strain evidence="1">AZ414A</strain>
    </source>
</reference>
<dbReference type="SUPFAM" id="SSF49899">
    <property type="entry name" value="Concanavalin A-like lectins/glucanases"/>
    <property type="match status" value="1"/>
</dbReference>
<accession>A0A9N9G708</accession>
<dbReference type="OrthoDB" id="5588846at2759"/>
<protein>
    <submittedName>
        <fullName evidence="1">5997_t:CDS:1</fullName>
    </submittedName>
</protein>